<evidence type="ECO:0000313" key="2">
    <source>
        <dbReference type="EMBL" id="MDV6270859.1"/>
    </source>
</evidence>
<reference evidence="2 3" key="1">
    <citation type="submission" date="2023-10" db="EMBL/GenBank/DDBJ databases">
        <title>Development of a sustainable strategy for remediation of hydrocarbon-contaminated territories based on the waste exchange concept.</title>
        <authorList>
            <person name="Krivoruchko A."/>
        </authorList>
    </citation>
    <scope>NUCLEOTIDE SEQUENCE [LARGE SCALE GENOMIC DNA]</scope>
    <source>
        <strain evidence="2 3">IEGM 1203</strain>
    </source>
</reference>
<name>A0ABU4C365_RHOGO</name>
<evidence type="ECO:0000259" key="1">
    <source>
        <dbReference type="Pfam" id="PF01073"/>
    </source>
</evidence>
<dbReference type="EMBL" id="JAWLKB010000025">
    <property type="protein sequence ID" value="MDV6270859.1"/>
    <property type="molecule type" value="Genomic_DNA"/>
</dbReference>
<dbReference type="Gene3D" id="3.40.50.720">
    <property type="entry name" value="NAD(P)-binding Rossmann-like Domain"/>
    <property type="match status" value="1"/>
</dbReference>
<accession>A0ABU4C365</accession>
<protein>
    <submittedName>
        <fullName evidence="2">NAD(P)-dependent oxidoreductase</fullName>
    </submittedName>
</protein>
<dbReference type="InterPro" id="IPR002225">
    <property type="entry name" value="3Beta_OHSteriod_DH/Estase"/>
</dbReference>
<organism evidence="2 3">
    <name type="scientific">Rhodococcus globerulus</name>
    <dbReference type="NCBI Taxonomy" id="33008"/>
    <lineage>
        <taxon>Bacteria</taxon>
        <taxon>Bacillati</taxon>
        <taxon>Actinomycetota</taxon>
        <taxon>Actinomycetes</taxon>
        <taxon>Mycobacteriales</taxon>
        <taxon>Nocardiaceae</taxon>
        <taxon>Rhodococcus</taxon>
    </lineage>
</organism>
<feature type="domain" description="3-beta hydroxysteroid dehydrogenase/isomerase" evidence="1">
    <location>
        <begin position="5"/>
        <end position="157"/>
    </location>
</feature>
<dbReference type="SUPFAM" id="SSF51735">
    <property type="entry name" value="NAD(P)-binding Rossmann-fold domains"/>
    <property type="match status" value="1"/>
</dbReference>
<keyword evidence="3" id="KW-1185">Reference proteome</keyword>
<proteinExistence type="predicted"/>
<dbReference type="Pfam" id="PF01073">
    <property type="entry name" value="3Beta_HSD"/>
    <property type="match status" value="1"/>
</dbReference>
<comment type="caution">
    <text evidence="2">The sequence shown here is derived from an EMBL/GenBank/DDBJ whole genome shotgun (WGS) entry which is preliminary data.</text>
</comment>
<dbReference type="InterPro" id="IPR036291">
    <property type="entry name" value="NAD(P)-bd_dom_sf"/>
</dbReference>
<dbReference type="PANTHER" id="PTHR43000">
    <property type="entry name" value="DTDP-D-GLUCOSE 4,6-DEHYDRATASE-RELATED"/>
    <property type="match status" value="1"/>
</dbReference>
<evidence type="ECO:0000313" key="3">
    <source>
        <dbReference type="Proteomes" id="UP001185927"/>
    </source>
</evidence>
<dbReference type="Proteomes" id="UP001185927">
    <property type="component" value="Unassembled WGS sequence"/>
</dbReference>
<gene>
    <name evidence="2" type="ORF">R3Q16_29965</name>
</gene>
<dbReference type="RefSeq" id="WP_317545309.1">
    <property type="nucleotide sequence ID" value="NZ_JAWLKB010000025.1"/>
</dbReference>
<sequence>MKVLLTGAFGNIGSHVLTELVRRGHDVRCFALDTTEDRKRASTFHGIETIWGDIRDYQTVEAAVAGVDVVLHLAAVIPPTSELDVPRAAKVNVEGTRNVVTAALAQSDRPKLLFASTFDVHGRTMHRKPPRRVDDPLEATDGYTAQKIEAEQIVRQSGLTWFIPRFADVPVIGERGADPIMFEIGLDNRIEVLHPDDAAVALANALETPQVWGRVLFVGGGETCQVTYRDYLARMLRAMGMKPLPEKAFSGREYVTDWVDTEESQRLLQYQNHSFDDITDDIAGTLGWKRWIVPVVKPLVRRSMLKMSPYR</sequence>